<dbReference type="AlphaFoldDB" id="A0A9W7LDH5"/>
<feature type="compositionally biased region" description="Basic residues" evidence="2">
    <location>
        <begin position="59"/>
        <end position="73"/>
    </location>
</feature>
<keyword evidence="5" id="KW-1185">Reference proteome</keyword>
<reference evidence="5" key="1">
    <citation type="journal article" date="2023" name="Commun. Biol.">
        <title>Genome analysis of Parmales, the sister group of diatoms, reveals the evolutionary specialization of diatoms from phago-mixotrophs to photoautotrophs.</title>
        <authorList>
            <person name="Ban H."/>
            <person name="Sato S."/>
            <person name="Yoshikawa S."/>
            <person name="Yamada K."/>
            <person name="Nakamura Y."/>
            <person name="Ichinomiya M."/>
            <person name="Sato N."/>
            <person name="Blanc-Mathieu R."/>
            <person name="Endo H."/>
            <person name="Kuwata A."/>
            <person name="Ogata H."/>
        </authorList>
    </citation>
    <scope>NUCLEOTIDE SEQUENCE [LARGE SCALE GENOMIC DNA]</scope>
</reference>
<evidence type="ECO:0000256" key="2">
    <source>
        <dbReference type="SAM" id="MobiDB-lite"/>
    </source>
</evidence>
<sequence>MPMLVDHQQVPPIHYHRNTSSPLHPYPPSPVQPVSPHHYHLPQKHPHHYHGSSYSSHNSHSRPKPLHYHHRPFRPFSPLQKTPVSIIREYTSKFHLPPPVFEVEMTPSNTFKSVCKVGGIHSGEGLDSQKNGAKQKSALAVILGINPAATFSPNGLCTSWGVEVGDEGSISSVTSWEDNDSVVSEGSWGDEGGVATGLLCNLMQLKNQQIEFVYSRPGTGSNYVCDCNVAKEPNFSGQGTGPSKRAARHAASEVVLRKLFPQVESLCEIKRLMALENKNRRGGSKEEIRLVLDSIMDRVEEMEGKRGRGGQGQTQDFGLDSRSTKRRKAGGAGGAGKAGGTGGGMELGDLGVLSLSDEVEEEVRGVLEGVLEEVGGRERARKSGLLRKKEGVVGGAGQRKKKNRLV</sequence>
<dbReference type="SMART" id="SM00358">
    <property type="entry name" value="DSRM"/>
    <property type="match status" value="2"/>
</dbReference>
<dbReference type="CDD" id="cd00048">
    <property type="entry name" value="DSRM_SF"/>
    <property type="match status" value="1"/>
</dbReference>
<evidence type="ECO:0000259" key="3">
    <source>
        <dbReference type="PROSITE" id="PS50137"/>
    </source>
</evidence>
<gene>
    <name evidence="4" type="ORF">TrCOL_g665</name>
</gene>
<comment type="caution">
    <text evidence="4">The sequence shown here is derived from an EMBL/GenBank/DDBJ whole genome shotgun (WGS) entry which is preliminary data.</text>
</comment>
<dbReference type="GO" id="GO:0003723">
    <property type="term" value="F:RNA binding"/>
    <property type="evidence" value="ECO:0007669"/>
    <property type="project" value="UniProtKB-UniRule"/>
</dbReference>
<name>A0A9W7LDH5_9STRA</name>
<dbReference type="PROSITE" id="PS50137">
    <property type="entry name" value="DS_RBD"/>
    <property type="match status" value="1"/>
</dbReference>
<dbReference type="SUPFAM" id="SSF54768">
    <property type="entry name" value="dsRNA-binding domain-like"/>
    <property type="match status" value="2"/>
</dbReference>
<feature type="region of interest" description="Disordered" evidence="2">
    <location>
        <begin position="302"/>
        <end position="343"/>
    </location>
</feature>
<accession>A0A9W7LDH5</accession>
<dbReference type="EMBL" id="BRYA01000273">
    <property type="protein sequence ID" value="GMI45958.1"/>
    <property type="molecule type" value="Genomic_DNA"/>
</dbReference>
<feature type="compositionally biased region" description="Basic residues" evidence="2">
    <location>
        <begin position="37"/>
        <end position="50"/>
    </location>
</feature>
<dbReference type="InterPro" id="IPR014720">
    <property type="entry name" value="dsRBD_dom"/>
</dbReference>
<keyword evidence="1" id="KW-0694">RNA-binding</keyword>
<feature type="region of interest" description="Disordered" evidence="2">
    <location>
        <begin position="1"/>
        <end position="75"/>
    </location>
</feature>
<evidence type="ECO:0000313" key="4">
    <source>
        <dbReference type="EMBL" id="GMI45958.1"/>
    </source>
</evidence>
<dbReference type="Pfam" id="PF00035">
    <property type="entry name" value="dsrm"/>
    <property type="match status" value="1"/>
</dbReference>
<proteinExistence type="predicted"/>
<dbReference type="Proteomes" id="UP001165065">
    <property type="component" value="Unassembled WGS sequence"/>
</dbReference>
<evidence type="ECO:0000256" key="1">
    <source>
        <dbReference type="PROSITE-ProRule" id="PRU00266"/>
    </source>
</evidence>
<protein>
    <recommendedName>
        <fullName evidence="3">DRBM domain-containing protein</fullName>
    </recommendedName>
</protein>
<feature type="compositionally biased region" description="Pro residues" evidence="2">
    <location>
        <begin position="24"/>
        <end position="33"/>
    </location>
</feature>
<evidence type="ECO:0000313" key="5">
    <source>
        <dbReference type="Proteomes" id="UP001165065"/>
    </source>
</evidence>
<dbReference type="OrthoDB" id="10415483at2759"/>
<feature type="compositionally biased region" description="Gly residues" evidence="2">
    <location>
        <begin position="330"/>
        <end position="343"/>
    </location>
</feature>
<dbReference type="Gene3D" id="3.30.160.20">
    <property type="match status" value="2"/>
</dbReference>
<feature type="domain" description="DRBM" evidence="3">
    <location>
        <begin position="194"/>
        <end position="261"/>
    </location>
</feature>
<organism evidence="4 5">
    <name type="scientific">Triparma columacea</name>
    <dbReference type="NCBI Taxonomy" id="722753"/>
    <lineage>
        <taxon>Eukaryota</taxon>
        <taxon>Sar</taxon>
        <taxon>Stramenopiles</taxon>
        <taxon>Ochrophyta</taxon>
        <taxon>Bolidophyceae</taxon>
        <taxon>Parmales</taxon>
        <taxon>Triparmaceae</taxon>
        <taxon>Triparma</taxon>
    </lineage>
</organism>